<reference evidence="1 3" key="1">
    <citation type="submission" date="2013-02" db="EMBL/GenBank/DDBJ databases">
        <title>The Genome Sequence of Enterococcus malodoratus ATCC_43197.</title>
        <authorList>
            <consortium name="The Broad Institute Genome Sequencing Platform"/>
            <consortium name="The Broad Institute Genome Sequencing Center for Infectious Disease"/>
            <person name="Earl A.M."/>
            <person name="Gilmore M.S."/>
            <person name="Lebreton F."/>
            <person name="Walker B."/>
            <person name="Young S.K."/>
            <person name="Zeng Q."/>
            <person name="Gargeya S."/>
            <person name="Fitzgerald M."/>
            <person name="Haas B."/>
            <person name="Abouelleil A."/>
            <person name="Alvarado L."/>
            <person name="Arachchi H.M."/>
            <person name="Berlin A.M."/>
            <person name="Chapman S.B."/>
            <person name="Dewar J."/>
            <person name="Goldberg J."/>
            <person name="Griggs A."/>
            <person name="Gujja S."/>
            <person name="Hansen M."/>
            <person name="Howarth C."/>
            <person name="Imamovic A."/>
            <person name="Larimer J."/>
            <person name="McCowan C."/>
            <person name="Murphy C."/>
            <person name="Neiman D."/>
            <person name="Pearson M."/>
            <person name="Priest M."/>
            <person name="Roberts A."/>
            <person name="Saif S."/>
            <person name="Shea T."/>
            <person name="Sisk P."/>
            <person name="Sykes S."/>
            <person name="Wortman J."/>
            <person name="Nusbaum C."/>
            <person name="Birren B."/>
        </authorList>
    </citation>
    <scope>NUCLEOTIDE SEQUENCE [LARGE SCALE GENOMIC DNA]</scope>
    <source>
        <strain evidence="1 3">ATCC 43197</strain>
    </source>
</reference>
<evidence type="ECO:0000313" key="3">
    <source>
        <dbReference type="Proteomes" id="UP000013783"/>
    </source>
</evidence>
<dbReference type="EMBL" id="AJAK01000018">
    <property type="protein sequence ID" value="EOH75971.1"/>
    <property type="molecule type" value="Genomic_DNA"/>
</dbReference>
<dbReference type="Proteomes" id="UP000013783">
    <property type="component" value="Unassembled WGS sequence"/>
</dbReference>
<accession>R2R5T9</accession>
<name>R2R5T9_9ENTE</name>
<dbReference type="EMBL" id="ASWA01000003">
    <property type="protein sequence ID" value="EOT67419.1"/>
    <property type="molecule type" value="Genomic_DNA"/>
</dbReference>
<proteinExistence type="predicted"/>
<organism evidence="1 3">
    <name type="scientific">Enterococcus malodoratus ATCC 43197</name>
    <dbReference type="NCBI Taxonomy" id="1158601"/>
    <lineage>
        <taxon>Bacteria</taxon>
        <taxon>Bacillati</taxon>
        <taxon>Bacillota</taxon>
        <taxon>Bacilli</taxon>
        <taxon>Lactobacillales</taxon>
        <taxon>Enterococcaceae</taxon>
        <taxon>Enterococcus</taxon>
    </lineage>
</organism>
<evidence type="ECO:0000313" key="4">
    <source>
        <dbReference type="Proteomes" id="UP000014148"/>
    </source>
</evidence>
<dbReference type="Proteomes" id="UP000014148">
    <property type="component" value="Unassembled WGS sequence"/>
</dbReference>
<evidence type="ECO:0000313" key="1">
    <source>
        <dbReference type="EMBL" id="EOH75971.1"/>
    </source>
</evidence>
<sequence length="40" mass="4636">MLNPRFSEGVESVCTQWTGYKKEFYYGNDTNKSGKKQADK</sequence>
<evidence type="ECO:0000313" key="2">
    <source>
        <dbReference type="EMBL" id="EOT67419.1"/>
    </source>
</evidence>
<reference evidence="2 4" key="2">
    <citation type="submission" date="2013-03" db="EMBL/GenBank/DDBJ databases">
        <title>The Genome Sequence of Enterococcus malodoratus ATCC_43197 (PacBio/Illumina hybrid assembly).</title>
        <authorList>
            <consortium name="The Broad Institute Genomics Platform"/>
            <consortium name="The Broad Institute Genome Sequencing Center for Infectious Disease"/>
            <person name="Earl A."/>
            <person name="Russ C."/>
            <person name="Gilmore M."/>
            <person name="Surin D."/>
            <person name="Walker B."/>
            <person name="Young S."/>
            <person name="Zeng Q."/>
            <person name="Gargeya S."/>
            <person name="Fitzgerald M."/>
            <person name="Haas B."/>
            <person name="Abouelleil A."/>
            <person name="Allen A.W."/>
            <person name="Alvarado L."/>
            <person name="Arachchi H.M."/>
            <person name="Berlin A.M."/>
            <person name="Chapman S.B."/>
            <person name="Gainer-Dewar J."/>
            <person name="Goldberg J."/>
            <person name="Griggs A."/>
            <person name="Gujja S."/>
            <person name="Hansen M."/>
            <person name="Howarth C."/>
            <person name="Imamovic A."/>
            <person name="Ireland A."/>
            <person name="Larimer J."/>
            <person name="McCowan C."/>
            <person name="Murphy C."/>
            <person name="Pearson M."/>
            <person name="Poon T.W."/>
            <person name="Priest M."/>
            <person name="Roberts A."/>
            <person name="Saif S."/>
            <person name="Shea T."/>
            <person name="Sisk P."/>
            <person name="Sykes S."/>
            <person name="Wortman J."/>
            <person name="Nusbaum C."/>
            <person name="Birren B."/>
        </authorList>
    </citation>
    <scope>NUCLEOTIDE SEQUENCE [LARGE SCALE GENOMIC DNA]</scope>
    <source>
        <strain evidence="2 4">ATCC 43197</strain>
    </source>
</reference>
<dbReference type="PATRIC" id="fig|1158601.3.peg.2555"/>
<dbReference type="AlphaFoldDB" id="R2R5T9"/>
<comment type="caution">
    <text evidence="1">The sequence shown here is derived from an EMBL/GenBank/DDBJ whole genome shotgun (WGS) entry which is preliminary data.</text>
</comment>
<protein>
    <submittedName>
        <fullName evidence="1">Uncharacterized protein</fullName>
    </submittedName>
</protein>
<keyword evidence="4" id="KW-1185">Reference proteome</keyword>
<gene>
    <name evidence="2" type="ORF">I585_02940</name>
    <name evidence="1" type="ORF">UAI_02601</name>
</gene>